<protein>
    <recommendedName>
        <fullName evidence="4">DUF4239 domain-containing protein</fullName>
    </recommendedName>
</protein>
<evidence type="ECO:0000313" key="2">
    <source>
        <dbReference type="EMBL" id="GGE03558.1"/>
    </source>
</evidence>
<proteinExistence type="predicted"/>
<feature type="transmembrane region" description="Helical" evidence="1">
    <location>
        <begin position="186"/>
        <end position="205"/>
    </location>
</feature>
<name>A0A916ZMM9_9HYPH</name>
<dbReference type="Proteomes" id="UP000644699">
    <property type="component" value="Unassembled WGS sequence"/>
</dbReference>
<organism evidence="2 3">
    <name type="scientific">Aureimonas endophytica</name>
    <dbReference type="NCBI Taxonomy" id="2027858"/>
    <lineage>
        <taxon>Bacteria</taxon>
        <taxon>Pseudomonadati</taxon>
        <taxon>Pseudomonadota</taxon>
        <taxon>Alphaproteobacteria</taxon>
        <taxon>Hyphomicrobiales</taxon>
        <taxon>Aurantimonadaceae</taxon>
        <taxon>Aureimonas</taxon>
    </lineage>
</organism>
<keyword evidence="1" id="KW-1133">Transmembrane helix</keyword>
<evidence type="ECO:0008006" key="4">
    <source>
        <dbReference type="Google" id="ProtNLM"/>
    </source>
</evidence>
<feature type="transmembrane region" description="Helical" evidence="1">
    <location>
        <begin position="212"/>
        <end position="233"/>
    </location>
</feature>
<keyword evidence="1" id="KW-0472">Membrane</keyword>
<accession>A0A916ZMM9</accession>
<evidence type="ECO:0000313" key="3">
    <source>
        <dbReference type="Proteomes" id="UP000644699"/>
    </source>
</evidence>
<evidence type="ECO:0000256" key="1">
    <source>
        <dbReference type="SAM" id="Phobius"/>
    </source>
</evidence>
<dbReference type="AlphaFoldDB" id="A0A916ZMM9"/>
<feature type="transmembrane region" description="Helical" evidence="1">
    <location>
        <begin position="45"/>
        <end position="66"/>
    </location>
</feature>
<dbReference type="EMBL" id="BMIQ01000003">
    <property type="protein sequence ID" value="GGE03558.1"/>
    <property type="molecule type" value="Genomic_DNA"/>
</dbReference>
<dbReference type="RefSeq" id="WP_188908560.1">
    <property type="nucleotide sequence ID" value="NZ_BMIQ01000003.1"/>
</dbReference>
<feature type="transmembrane region" description="Helical" evidence="1">
    <location>
        <begin position="6"/>
        <end position="33"/>
    </location>
</feature>
<gene>
    <name evidence="2" type="ORF">GCM10011390_23090</name>
</gene>
<reference evidence="2" key="1">
    <citation type="journal article" date="2014" name="Int. J. Syst. Evol. Microbiol.">
        <title>Complete genome sequence of Corynebacterium casei LMG S-19264T (=DSM 44701T), isolated from a smear-ripened cheese.</title>
        <authorList>
            <consortium name="US DOE Joint Genome Institute (JGI-PGF)"/>
            <person name="Walter F."/>
            <person name="Albersmeier A."/>
            <person name="Kalinowski J."/>
            <person name="Ruckert C."/>
        </authorList>
    </citation>
    <scope>NUCLEOTIDE SEQUENCE</scope>
    <source>
        <strain evidence="2">CGMCC 1.15367</strain>
    </source>
</reference>
<keyword evidence="3" id="KW-1185">Reference proteome</keyword>
<reference evidence="2" key="2">
    <citation type="submission" date="2020-09" db="EMBL/GenBank/DDBJ databases">
        <authorList>
            <person name="Sun Q."/>
            <person name="Zhou Y."/>
        </authorList>
    </citation>
    <scope>NUCLEOTIDE SEQUENCE</scope>
    <source>
        <strain evidence="2">CGMCC 1.15367</strain>
    </source>
</reference>
<dbReference type="InterPro" id="IPR025333">
    <property type="entry name" value="DUF4239"/>
</dbReference>
<keyword evidence="1" id="KW-0812">Transmembrane</keyword>
<dbReference type="Pfam" id="PF14023">
    <property type="entry name" value="Bestrophin-like"/>
    <property type="match status" value="1"/>
</dbReference>
<comment type="caution">
    <text evidence="2">The sequence shown here is derived from an EMBL/GenBank/DDBJ whole genome shotgun (WGS) entry which is preliminary data.</text>
</comment>
<sequence>MSDFVISLAIGIVFTTVSIALVLGVYFASRAAFGSPQEGDRTHEAAINVATGIAALHGLILALVYAQELDDYKGIRSDLSKEAIAISDVFNDMRRYGGSDVAAVQQGLADYIATVVDGEWASLGRGEGLSTRGWLQWNGVYERILDLEPITERQRFLAERMRERIAVVAELRQTREATATGRFSSLFWGPAIIGLVLLSVPLYVYRPNRTYLMLFALFGAYSGVILFFIYGFANPFSNPGKLEPKPFLHLLEGDIGKSLAPPNPVGSD</sequence>